<reference evidence="3" key="1">
    <citation type="journal article" date="2011" name="PLoS Genet.">
        <title>Genomic analysis of the necrotrophic fungal pathogens Sclerotinia sclerotiorum and Botrytis cinerea.</title>
        <authorList>
            <person name="Amselem J."/>
            <person name="Cuomo C.A."/>
            <person name="van Kan J.A."/>
            <person name="Viaud M."/>
            <person name="Benito E.P."/>
            <person name="Couloux A."/>
            <person name="Coutinho P.M."/>
            <person name="de Vries R.P."/>
            <person name="Dyer P.S."/>
            <person name="Fillinger S."/>
            <person name="Fournier E."/>
            <person name="Gout L."/>
            <person name="Hahn M."/>
            <person name="Kohn L."/>
            <person name="Lapalu N."/>
            <person name="Plummer K.M."/>
            <person name="Pradier J.M."/>
            <person name="Quevillon E."/>
            <person name="Sharon A."/>
            <person name="Simon A."/>
            <person name="ten Have A."/>
            <person name="Tudzynski B."/>
            <person name="Tudzynski P."/>
            <person name="Wincker P."/>
            <person name="Andrew M."/>
            <person name="Anthouard V."/>
            <person name="Beever R.E."/>
            <person name="Beffa R."/>
            <person name="Benoit I."/>
            <person name="Bouzid O."/>
            <person name="Brault B."/>
            <person name="Chen Z."/>
            <person name="Choquer M."/>
            <person name="Collemare J."/>
            <person name="Cotton P."/>
            <person name="Danchin E.G."/>
            <person name="Da Silva C."/>
            <person name="Gautier A."/>
            <person name="Giraud C."/>
            <person name="Giraud T."/>
            <person name="Gonzalez C."/>
            <person name="Grossetete S."/>
            <person name="Guldener U."/>
            <person name="Henrissat B."/>
            <person name="Howlett B.J."/>
            <person name="Kodira C."/>
            <person name="Kretschmer M."/>
            <person name="Lappartient A."/>
            <person name="Leroch M."/>
            <person name="Levis C."/>
            <person name="Mauceli E."/>
            <person name="Neuveglise C."/>
            <person name="Oeser B."/>
            <person name="Pearson M."/>
            <person name="Poulain J."/>
            <person name="Poussereau N."/>
            <person name="Quesneville H."/>
            <person name="Rascle C."/>
            <person name="Schumacher J."/>
            <person name="Segurens B."/>
            <person name="Sexton A."/>
            <person name="Silva E."/>
            <person name="Sirven C."/>
            <person name="Soanes D.M."/>
            <person name="Talbot N.J."/>
            <person name="Templeton M."/>
            <person name="Yandava C."/>
            <person name="Yarden O."/>
            <person name="Zeng Q."/>
            <person name="Rollins J.A."/>
            <person name="Lebrun M.H."/>
            <person name="Dickman M."/>
        </authorList>
    </citation>
    <scope>NUCLEOTIDE SEQUENCE [LARGE SCALE GENOMIC DNA]</scope>
    <source>
        <strain evidence="3">T4</strain>
    </source>
</reference>
<evidence type="ECO:0000313" key="3">
    <source>
        <dbReference type="Proteomes" id="UP000008177"/>
    </source>
</evidence>
<organism evidence="2 3">
    <name type="scientific">Botryotinia fuckeliana (strain T4)</name>
    <name type="common">Noble rot fungus</name>
    <name type="synonym">Botrytis cinerea</name>
    <dbReference type="NCBI Taxonomy" id="999810"/>
    <lineage>
        <taxon>Eukaryota</taxon>
        <taxon>Fungi</taxon>
        <taxon>Dikarya</taxon>
        <taxon>Ascomycota</taxon>
        <taxon>Pezizomycotina</taxon>
        <taxon>Leotiomycetes</taxon>
        <taxon>Helotiales</taxon>
        <taxon>Sclerotiniaceae</taxon>
        <taxon>Botrytis</taxon>
    </lineage>
</organism>
<feature type="domain" description="Azaphilone pigments biosynthesis cluster protein L N-terminal" evidence="1">
    <location>
        <begin position="2"/>
        <end position="212"/>
    </location>
</feature>
<evidence type="ECO:0000313" key="2">
    <source>
        <dbReference type="EMBL" id="CCD34121.1"/>
    </source>
</evidence>
<dbReference type="eggNOG" id="ENOG502SJI2">
    <property type="taxonomic scope" value="Eukaryota"/>
</dbReference>
<evidence type="ECO:0000259" key="1">
    <source>
        <dbReference type="Pfam" id="PF17111"/>
    </source>
</evidence>
<dbReference type="AlphaFoldDB" id="G2YA80"/>
<accession>G2YA80</accession>
<dbReference type="Proteomes" id="UP000008177">
    <property type="component" value="Unplaced contigs"/>
</dbReference>
<dbReference type="Pfam" id="PF17111">
    <property type="entry name" value="PigL_N"/>
    <property type="match status" value="1"/>
</dbReference>
<dbReference type="EMBL" id="FQ790303">
    <property type="protein sequence ID" value="CCD34121.1"/>
    <property type="molecule type" value="Genomic_DNA"/>
</dbReference>
<dbReference type="HOGENOM" id="CLU_084842_0_0_1"/>
<proteinExistence type="predicted"/>
<name>G2YA80_BOTF4</name>
<dbReference type="InParanoid" id="G2YA80"/>
<protein>
    <recommendedName>
        <fullName evidence="1">Azaphilone pigments biosynthesis cluster protein L N-terminal domain-containing protein</fullName>
    </recommendedName>
</protein>
<dbReference type="OrthoDB" id="432483at2759"/>
<gene>
    <name evidence="2" type="ORF">BofuT4_P104640.1</name>
</gene>
<dbReference type="InterPro" id="IPR031348">
    <property type="entry name" value="PigL_N"/>
</dbReference>
<sequence>MADPLSITASIVGIVVPALHGTRLLLEDLQQLKDAPKTVNRLVENVHSVDAALKSLQSVDEREWSLLGEGIAEQSETTINSCTQACDLFRADLRRWTKHSEGGKLSWKDQLKVGFFKQGQLKAISEQLSNCRLAINSIVSIATLYSSVRHSHITEEIKKTISAKQIEVKDAISTGDRQLVVLENKLEELSLSSDGDDGDDDDTVEFREDKTEAVRQFEEEFLGMKASQKLLTQLLSKSQEEAVAKAAGYQNGSTTVSSVSFGSQNSGFQAGIINGGVSGTTFGRN</sequence>